<organism evidence="2 3">
    <name type="scientific">Microthlaspi erraticum</name>
    <dbReference type="NCBI Taxonomy" id="1685480"/>
    <lineage>
        <taxon>Eukaryota</taxon>
        <taxon>Viridiplantae</taxon>
        <taxon>Streptophyta</taxon>
        <taxon>Embryophyta</taxon>
        <taxon>Tracheophyta</taxon>
        <taxon>Spermatophyta</taxon>
        <taxon>Magnoliopsida</taxon>
        <taxon>eudicotyledons</taxon>
        <taxon>Gunneridae</taxon>
        <taxon>Pentapetalae</taxon>
        <taxon>rosids</taxon>
        <taxon>malvids</taxon>
        <taxon>Brassicales</taxon>
        <taxon>Brassicaceae</taxon>
        <taxon>Coluteocarpeae</taxon>
        <taxon>Microthlaspi</taxon>
    </lineage>
</organism>
<keyword evidence="3" id="KW-1185">Reference proteome</keyword>
<proteinExistence type="predicted"/>
<dbReference type="PANTHER" id="PTHR13593">
    <property type="match status" value="1"/>
</dbReference>
<dbReference type="InterPro" id="IPR017946">
    <property type="entry name" value="PLC-like_Pdiesterase_TIM-brl"/>
</dbReference>
<feature type="chain" id="PRO_5025401658" description="Phosphatidylinositol-specific phospholipase C X domain-containing protein" evidence="1">
    <location>
        <begin position="25"/>
        <end position="365"/>
    </location>
</feature>
<evidence type="ECO:0008006" key="4">
    <source>
        <dbReference type="Google" id="ProtNLM"/>
    </source>
</evidence>
<gene>
    <name evidence="2" type="ORF">MERR_LOCUS17982</name>
</gene>
<protein>
    <recommendedName>
        <fullName evidence="4">Phosphatidylinositol-specific phospholipase C X domain-containing protein</fullName>
    </recommendedName>
</protein>
<dbReference type="Pfam" id="PF26178">
    <property type="entry name" value="PI-PLC_cat"/>
    <property type="match status" value="1"/>
</dbReference>
<dbReference type="AlphaFoldDB" id="A0A6D2IKC1"/>
<accession>A0A6D2IKC1</accession>
<evidence type="ECO:0000313" key="3">
    <source>
        <dbReference type="Proteomes" id="UP000467841"/>
    </source>
</evidence>
<feature type="signal peptide" evidence="1">
    <location>
        <begin position="1"/>
        <end position="24"/>
    </location>
</feature>
<name>A0A6D2IKC1_9BRAS</name>
<dbReference type="SUPFAM" id="SSF51695">
    <property type="entry name" value="PLC-like phosphodiesterases"/>
    <property type="match status" value="1"/>
</dbReference>
<dbReference type="PANTHER" id="PTHR13593:SF85">
    <property type="entry name" value="MAP3K PROTEIN KINASE-LIKE PROTEIN"/>
    <property type="match status" value="1"/>
</dbReference>
<comment type="caution">
    <text evidence="2">The sequence shown here is derived from an EMBL/GenBank/DDBJ whole genome shotgun (WGS) entry which is preliminary data.</text>
</comment>
<dbReference type="InterPro" id="IPR051057">
    <property type="entry name" value="PI-PLC_domain"/>
</dbReference>
<dbReference type="GO" id="GO:0006629">
    <property type="term" value="P:lipid metabolic process"/>
    <property type="evidence" value="ECO:0007669"/>
    <property type="project" value="InterPro"/>
</dbReference>
<evidence type="ECO:0000256" key="1">
    <source>
        <dbReference type="SAM" id="SignalP"/>
    </source>
</evidence>
<dbReference type="EMBL" id="CACVBM020001097">
    <property type="protein sequence ID" value="CAA7030747.1"/>
    <property type="molecule type" value="Genomic_DNA"/>
</dbReference>
<dbReference type="OrthoDB" id="7984201at2759"/>
<evidence type="ECO:0000313" key="2">
    <source>
        <dbReference type="EMBL" id="CAA7030747.1"/>
    </source>
</evidence>
<sequence length="365" mass="40716">MFPRFTLLTILLIPCFLILSPSSALKEGETCIVSKNCDPGLSCESCLASDNFRPRCSRMQPINPTSKNGVRGFMLDMYDFQNDVWLCHSYGGNCFNYTAYQPAVNIFKEFQVYLEKNKDVVVTLILEDYVKSPNGLNRVFDASGLRNFMFPVTSMPKNGEDWPTLDDMVSKNQRLLVFTSDPRKEESDGIAFIWRYMIENQYGNGGMRAGVCTNRPESAAMGDKSRSLVLVNYFPDTGDFVGSCKQNSAPLLDTIKKCQEASGQRWPNFIAVDFYRRSDGGGPPKAVDVANGHTLCGCDDIAACKENMPYGTCEKQEKPKMDSKLMMIAKLTAEATKGYGHPSTKPTQLGLSVFVVTFVLLLFTF</sequence>
<keyword evidence="1" id="KW-0732">Signal</keyword>
<dbReference type="Gene3D" id="3.20.20.190">
    <property type="entry name" value="Phosphatidylinositol (PI) phosphodiesterase"/>
    <property type="match status" value="1"/>
</dbReference>
<dbReference type="Proteomes" id="UP000467841">
    <property type="component" value="Unassembled WGS sequence"/>
</dbReference>
<reference evidence="2" key="1">
    <citation type="submission" date="2020-01" db="EMBL/GenBank/DDBJ databases">
        <authorList>
            <person name="Mishra B."/>
        </authorList>
    </citation>
    <scope>NUCLEOTIDE SEQUENCE [LARGE SCALE GENOMIC DNA]</scope>
</reference>
<dbReference type="GO" id="GO:0008081">
    <property type="term" value="F:phosphoric diester hydrolase activity"/>
    <property type="evidence" value="ECO:0007669"/>
    <property type="project" value="InterPro"/>
</dbReference>